<dbReference type="AlphaFoldDB" id="A0A0S4PUZ3"/>
<proteinExistence type="predicted"/>
<keyword evidence="1" id="KW-1133">Transmembrane helix</keyword>
<sequence>MDSKKLIKFLAIESRFIESKMRNEIMMFKTSGALKNIVCALLILLTGISSAFATGENENITPKIAYVNVSFPKTDTSLYVGQNIEVKYTLTLLSGAKLVSTDVLDMSTKNNVVLKNKNASWQSDTNGMLSSTYVYNIVGKDVTIPPLKIKVVSADYEEELIAPGATLRAVELTSNANYISVIADSFEVVDYRAKEYDENNNIVIFQFESIGAVLNTMKIAQYPMQGLEDSKVVDGVTYGIYYVVLDKSIRQLSFDYFNITQHQFVNINLPINILQNTIEEGGDIKPRNTILMFKNLLVGGLIVFVILVWVVFKKLRKVSAFALLVLVLLLGYNVFFSATSGVAQVGASVSIVPTHNSTITELIKVPTRVAIIGEYEDYYKVMIESKVGWIRKEYVSKN</sequence>
<accession>A0A0S4PUZ3</accession>
<dbReference type="RefSeq" id="WP_231944849.1">
    <property type="nucleotide sequence ID" value="NZ_CAJTQN010000004.1"/>
</dbReference>
<evidence type="ECO:0008006" key="4">
    <source>
        <dbReference type="Google" id="ProtNLM"/>
    </source>
</evidence>
<keyword evidence="1" id="KW-0472">Membrane</keyword>
<dbReference type="GeneID" id="78151090"/>
<evidence type="ECO:0000313" key="3">
    <source>
        <dbReference type="Proteomes" id="UP000064525"/>
    </source>
</evidence>
<feature type="transmembrane region" description="Helical" evidence="1">
    <location>
        <begin position="291"/>
        <end position="312"/>
    </location>
</feature>
<keyword evidence="1" id="KW-0812">Transmembrane</keyword>
<feature type="transmembrane region" description="Helical" evidence="1">
    <location>
        <begin position="319"/>
        <end position="338"/>
    </location>
</feature>
<evidence type="ECO:0000256" key="1">
    <source>
        <dbReference type="SAM" id="Phobius"/>
    </source>
</evidence>
<evidence type="ECO:0000313" key="2">
    <source>
        <dbReference type="EMBL" id="CUU39722.1"/>
    </source>
</evidence>
<dbReference type="Gene3D" id="2.30.30.40">
    <property type="entry name" value="SH3 Domains"/>
    <property type="match status" value="1"/>
</dbReference>
<dbReference type="EMBL" id="LN907858">
    <property type="protein sequence ID" value="CUU39722.1"/>
    <property type="molecule type" value="Genomic_DNA"/>
</dbReference>
<organism evidence="2 3">
    <name type="scientific">Helicobacter typhlonius</name>
    <dbReference type="NCBI Taxonomy" id="76936"/>
    <lineage>
        <taxon>Bacteria</taxon>
        <taxon>Pseudomonadati</taxon>
        <taxon>Campylobacterota</taxon>
        <taxon>Epsilonproteobacteria</taxon>
        <taxon>Campylobacterales</taxon>
        <taxon>Helicobacteraceae</taxon>
        <taxon>Helicobacter</taxon>
    </lineage>
</organism>
<name>A0A0S4PUZ3_9HELI</name>
<dbReference type="KEGG" id="hty:BN2458_PEG0836"/>
<dbReference type="Proteomes" id="UP000064525">
    <property type="component" value="Chromosome I"/>
</dbReference>
<gene>
    <name evidence="2" type="ORF">BN2458_PEG0836</name>
</gene>
<dbReference type="PATRIC" id="fig|76936.10.peg.818"/>
<protein>
    <recommendedName>
        <fullName evidence="4">Periplasmic protein</fullName>
    </recommendedName>
</protein>
<reference evidence="3" key="1">
    <citation type="submission" date="2015-11" db="EMBL/GenBank/DDBJ databases">
        <authorList>
            <person name="Anvar S.Y."/>
        </authorList>
    </citation>
    <scope>NUCLEOTIDE SEQUENCE [LARGE SCALE GENOMIC DNA]</scope>
</reference>